<keyword evidence="7" id="KW-0808">Transferase</keyword>
<evidence type="ECO:0000256" key="3">
    <source>
        <dbReference type="ARBA" id="ARBA00022692"/>
    </source>
</evidence>
<dbReference type="PANTHER" id="PTHR30086">
    <property type="entry name" value="ARGININE EXPORTER PROTEIN ARGO"/>
    <property type="match status" value="1"/>
</dbReference>
<dbReference type="Proteomes" id="UP000255103">
    <property type="component" value="Unassembled WGS sequence"/>
</dbReference>
<evidence type="ECO:0000256" key="6">
    <source>
        <dbReference type="SAM" id="Phobius"/>
    </source>
</evidence>
<keyword evidence="5 6" id="KW-0472">Membrane</keyword>
<evidence type="ECO:0000256" key="1">
    <source>
        <dbReference type="ARBA" id="ARBA00004651"/>
    </source>
</evidence>
<evidence type="ECO:0000313" key="7">
    <source>
        <dbReference type="EMBL" id="STP11823.1"/>
    </source>
</evidence>
<evidence type="ECO:0000256" key="5">
    <source>
        <dbReference type="ARBA" id="ARBA00023136"/>
    </source>
</evidence>
<organism evidence="7 8">
    <name type="scientific">Helicobacter cinaedi</name>
    <dbReference type="NCBI Taxonomy" id="213"/>
    <lineage>
        <taxon>Bacteria</taxon>
        <taxon>Pseudomonadati</taxon>
        <taxon>Campylobacterota</taxon>
        <taxon>Epsilonproteobacteria</taxon>
        <taxon>Campylobacterales</taxon>
        <taxon>Helicobacteraceae</taxon>
        <taxon>Helicobacter</taxon>
    </lineage>
</organism>
<dbReference type="GO" id="GO:0032259">
    <property type="term" value="P:methylation"/>
    <property type="evidence" value="ECO:0007669"/>
    <property type="project" value="UniProtKB-KW"/>
</dbReference>
<keyword evidence="4 6" id="KW-1133">Transmembrane helix</keyword>
<keyword evidence="7" id="KW-0489">Methyltransferase</keyword>
<dbReference type="Pfam" id="PF01810">
    <property type="entry name" value="LysE"/>
    <property type="match status" value="1"/>
</dbReference>
<evidence type="ECO:0000256" key="4">
    <source>
        <dbReference type="ARBA" id="ARBA00022989"/>
    </source>
</evidence>
<gene>
    <name evidence="7" type="ORF">NCTC12219_01722</name>
</gene>
<dbReference type="PANTHER" id="PTHR30086:SF20">
    <property type="entry name" value="ARGININE EXPORTER PROTEIN ARGO-RELATED"/>
    <property type="match status" value="1"/>
</dbReference>
<dbReference type="GO" id="GO:0008168">
    <property type="term" value="F:methyltransferase activity"/>
    <property type="evidence" value="ECO:0007669"/>
    <property type="project" value="UniProtKB-KW"/>
</dbReference>
<feature type="transmembrane region" description="Helical" evidence="6">
    <location>
        <begin position="50"/>
        <end position="71"/>
    </location>
</feature>
<protein>
    <submittedName>
        <fullName evidence="7">Methyltransferase</fullName>
    </submittedName>
</protein>
<dbReference type="GO" id="GO:0005886">
    <property type="term" value="C:plasma membrane"/>
    <property type="evidence" value="ECO:0007669"/>
    <property type="project" value="UniProtKB-SubCell"/>
</dbReference>
<dbReference type="GO" id="GO:0015171">
    <property type="term" value="F:amino acid transmembrane transporter activity"/>
    <property type="evidence" value="ECO:0007669"/>
    <property type="project" value="TreeGrafter"/>
</dbReference>
<name>A0A377JVN9_9HELI</name>
<comment type="subcellular location">
    <subcellularLocation>
        <location evidence="1">Cell membrane</location>
        <topology evidence="1">Multi-pass membrane protein</topology>
    </subcellularLocation>
</comment>
<evidence type="ECO:0000256" key="2">
    <source>
        <dbReference type="ARBA" id="ARBA00022475"/>
    </source>
</evidence>
<feature type="transmembrane region" description="Helical" evidence="6">
    <location>
        <begin position="6"/>
        <end position="29"/>
    </location>
</feature>
<feature type="transmembrane region" description="Helical" evidence="6">
    <location>
        <begin position="250"/>
        <end position="272"/>
    </location>
</feature>
<accession>A0A377JVN9</accession>
<dbReference type="RefSeq" id="WP_115722318.1">
    <property type="nucleotide sequence ID" value="NZ_UGHX01000001.1"/>
</dbReference>
<dbReference type="EMBL" id="UGHX01000001">
    <property type="protein sequence ID" value="STP11823.1"/>
    <property type="molecule type" value="Genomic_DNA"/>
</dbReference>
<dbReference type="InterPro" id="IPR001123">
    <property type="entry name" value="LeuE-type"/>
</dbReference>
<feature type="transmembrane region" description="Helical" evidence="6">
    <location>
        <begin position="221"/>
        <end position="238"/>
    </location>
</feature>
<reference evidence="7 8" key="1">
    <citation type="submission" date="2018-06" db="EMBL/GenBank/DDBJ databases">
        <authorList>
            <consortium name="Pathogen Informatics"/>
            <person name="Doyle S."/>
        </authorList>
    </citation>
    <scope>NUCLEOTIDE SEQUENCE [LARGE SCALE GENOMIC DNA]</scope>
    <source>
        <strain evidence="7 8">NCTC12219</strain>
    </source>
</reference>
<keyword evidence="2" id="KW-1003">Cell membrane</keyword>
<dbReference type="AlphaFoldDB" id="A0A377JVN9"/>
<sequence>MLDFTLFGAYLGAVITLIITPGPVVALVLKNTLKGQDSKSKSTQTLKTICGTNLGSLLLIAVSIAVILGVAKVSESLLGIMSIVGCGFILYLGSSSLLGFFKQRKCGDSANHADSNRDTHKTSQNQYSQKRANSTAAEGFLSDFQGCEALSARSYLSGSEQARKANSLKSTKKTTQNKYSPFLQGLLLSLSNPKDILFFIAFFPQFLGITHSLYLSLTILTLSWIALDFSLLFIISYISQKIQLERFETLIAPLSDIVLIMVGIFGIVYGVMSLQN</sequence>
<keyword evidence="3 6" id="KW-0812">Transmembrane</keyword>
<evidence type="ECO:0000313" key="8">
    <source>
        <dbReference type="Proteomes" id="UP000255103"/>
    </source>
</evidence>
<feature type="transmembrane region" description="Helical" evidence="6">
    <location>
        <begin position="77"/>
        <end position="101"/>
    </location>
</feature>
<proteinExistence type="predicted"/>